<dbReference type="InterPro" id="IPR040079">
    <property type="entry name" value="Glutathione_S-Trfase"/>
</dbReference>
<evidence type="ECO:0000256" key="2">
    <source>
        <dbReference type="ARBA" id="ARBA00022679"/>
    </source>
</evidence>
<dbReference type="EMBL" id="CACSII010000007">
    <property type="protein sequence ID" value="CAA0099509.1"/>
    <property type="molecule type" value="Genomic_DNA"/>
</dbReference>
<name>A0A5S9P8F0_9GAMM</name>
<dbReference type="PROSITE" id="PS50404">
    <property type="entry name" value="GST_NTER"/>
    <property type="match status" value="1"/>
</dbReference>
<keyword evidence="2 4" id="KW-0808">Transferase</keyword>
<sequence>MKLYTIVGSPNSRKVLAVIDHIGLDVEVEYLDLAAGDTQQPGYMALNPNAMVPTLVDGDLTLWESNAIIQYIADKAGADELYPKDLAQRADIARWQCW</sequence>
<dbReference type="GO" id="GO:0006749">
    <property type="term" value="P:glutathione metabolic process"/>
    <property type="evidence" value="ECO:0007669"/>
    <property type="project" value="TreeGrafter"/>
</dbReference>
<dbReference type="SUPFAM" id="SSF52833">
    <property type="entry name" value="Thioredoxin-like"/>
    <property type="match status" value="1"/>
</dbReference>
<proteinExistence type="inferred from homology"/>
<dbReference type="SFLD" id="SFLDS00019">
    <property type="entry name" value="Glutathione_Transferase_(cytos"/>
    <property type="match status" value="1"/>
</dbReference>
<evidence type="ECO:0000313" key="4">
    <source>
        <dbReference type="EMBL" id="CAA0099509.1"/>
    </source>
</evidence>
<feature type="domain" description="GST N-terminal" evidence="3">
    <location>
        <begin position="1"/>
        <end position="80"/>
    </location>
</feature>
<dbReference type="Pfam" id="PF02798">
    <property type="entry name" value="GST_N"/>
    <property type="match status" value="1"/>
</dbReference>
<dbReference type="InterPro" id="IPR004045">
    <property type="entry name" value="Glutathione_S-Trfase_N"/>
</dbReference>
<evidence type="ECO:0000256" key="1">
    <source>
        <dbReference type="ARBA" id="ARBA00007409"/>
    </source>
</evidence>
<evidence type="ECO:0000259" key="3">
    <source>
        <dbReference type="PROSITE" id="PS50404"/>
    </source>
</evidence>
<dbReference type="FunFam" id="3.40.30.10:FF:000039">
    <property type="entry name" value="Glutathione S-transferase domain"/>
    <property type="match status" value="1"/>
</dbReference>
<gene>
    <name evidence="4" type="primary">gstB</name>
    <name evidence="4" type="ORF">DPBNPPHM_03718</name>
</gene>
<dbReference type="InterPro" id="IPR036249">
    <property type="entry name" value="Thioredoxin-like_sf"/>
</dbReference>
<dbReference type="PANTHER" id="PTHR43969:SF9">
    <property type="entry name" value="GLUTATHIONE S TRANSFERASE D10, ISOFORM A-RELATED"/>
    <property type="match status" value="1"/>
</dbReference>
<dbReference type="AlphaFoldDB" id="A0A5S9P8F0"/>
<dbReference type="PANTHER" id="PTHR43969">
    <property type="entry name" value="GLUTATHIONE S TRANSFERASE D10, ISOFORM A-RELATED"/>
    <property type="match status" value="1"/>
</dbReference>
<accession>A0A5S9P8F0</accession>
<comment type="similarity">
    <text evidence="1">Belongs to the GST superfamily.</text>
</comment>
<evidence type="ECO:0000313" key="5">
    <source>
        <dbReference type="Proteomes" id="UP000434580"/>
    </source>
</evidence>
<dbReference type="EC" id="2.5.1.18" evidence="4"/>
<reference evidence="4 5" key="1">
    <citation type="submission" date="2019-11" db="EMBL/GenBank/DDBJ databases">
        <authorList>
            <person name="Holert J."/>
        </authorList>
    </citation>
    <scope>NUCLEOTIDE SEQUENCE [LARGE SCALE GENOMIC DNA]</scope>
    <source>
        <strain evidence="4">BC5_2</strain>
    </source>
</reference>
<organism evidence="4 5">
    <name type="scientific">BD1-7 clade bacterium</name>
    <dbReference type="NCBI Taxonomy" id="2029982"/>
    <lineage>
        <taxon>Bacteria</taxon>
        <taxon>Pseudomonadati</taxon>
        <taxon>Pseudomonadota</taxon>
        <taxon>Gammaproteobacteria</taxon>
        <taxon>Cellvibrionales</taxon>
        <taxon>Spongiibacteraceae</taxon>
        <taxon>BD1-7 clade</taxon>
    </lineage>
</organism>
<dbReference type="Gene3D" id="1.20.1050.130">
    <property type="match status" value="1"/>
</dbReference>
<dbReference type="Proteomes" id="UP000434580">
    <property type="component" value="Unassembled WGS sequence"/>
</dbReference>
<protein>
    <submittedName>
        <fullName evidence="4">Glutathione S-transferase GstB</fullName>
        <ecNumber evidence="4">2.5.1.18</ecNumber>
    </submittedName>
</protein>
<dbReference type="SFLD" id="SFLDG00358">
    <property type="entry name" value="Main_(cytGST)"/>
    <property type="match status" value="1"/>
</dbReference>
<dbReference type="GO" id="GO:0004364">
    <property type="term" value="F:glutathione transferase activity"/>
    <property type="evidence" value="ECO:0007669"/>
    <property type="project" value="UniProtKB-EC"/>
</dbReference>